<reference evidence="2 3" key="1">
    <citation type="submission" date="2018-05" db="EMBL/GenBank/DDBJ databases">
        <title>Flavobacterium sp. MEBiC07310.</title>
        <authorList>
            <person name="Baek K."/>
        </authorList>
    </citation>
    <scope>NUCLEOTIDE SEQUENCE [LARGE SCALE GENOMIC DNA]</scope>
    <source>
        <strain evidence="2 3">MEBiC07310</strain>
    </source>
</reference>
<keyword evidence="3" id="KW-1185">Reference proteome</keyword>
<dbReference type="KEGG" id="fse:DI487_01865"/>
<proteinExistence type="predicted"/>
<dbReference type="PANTHER" id="PTHR34219">
    <property type="entry name" value="IRON-REGULATED INNER MEMBRANE PROTEIN-RELATED"/>
    <property type="match status" value="1"/>
</dbReference>
<dbReference type="OrthoDB" id="111691at2"/>
<feature type="transmembrane region" description="Helical" evidence="1">
    <location>
        <begin position="158"/>
        <end position="182"/>
    </location>
</feature>
<sequence>MKKTKKNRFKYWIGKLHLWLGLTTGLLVFIISITGAIYAFQEEITNHLRKDVIFHKEQNIEAKAILPIKELEKKVNEYTSEKFPLHWVTIPVDKKRSYIFYYYEHDPNGWNLFEEYIIYKSVYVNPFTGEILGSYDEISSFFNIIKSIHFSLMLNTSWGVYVCGIPTLIFVFMLISGIILWWPKNKNARKQRFRFNWKKVKKWKRKNYDLHNILGFYASSIALIIAITGLFYSFLFIKALIYIVFSGGDTTYPDFSHIKTKAPIEMRNAQTLDKISAKVEELYPDAFAYALDFGYEHLDEHEHPNYSVYVKQLSYSYHINHNLIFDENSGELLHVHDHKDKNMGEKAVSANYDVHIGAILGIWGKILAFIISLICASLPVTGFLIWWGRKKRH</sequence>
<protein>
    <submittedName>
        <fullName evidence="2">Peptidase</fullName>
    </submittedName>
</protein>
<dbReference type="Pfam" id="PF03929">
    <property type="entry name" value="PepSY_TM"/>
    <property type="match status" value="1"/>
</dbReference>
<dbReference type="RefSeq" id="WP_109568148.1">
    <property type="nucleotide sequence ID" value="NZ_CP029463.1"/>
</dbReference>
<gene>
    <name evidence="2" type="ORF">DI487_01865</name>
</gene>
<evidence type="ECO:0000313" key="2">
    <source>
        <dbReference type="EMBL" id="AWM12739.1"/>
    </source>
</evidence>
<name>A0A2U8QRH8_9FLAO</name>
<keyword evidence="1" id="KW-0812">Transmembrane</keyword>
<keyword evidence="1" id="KW-1133">Transmembrane helix</keyword>
<feature type="transmembrane region" description="Helical" evidence="1">
    <location>
        <begin position="214"/>
        <end position="245"/>
    </location>
</feature>
<evidence type="ECO:0000256" key="1">
    <source>
        <dbReference type="SAM" id="Phobius"/>
    </source>
</evidence>
<accession>A0A2U8QRH8</accession>
<dbReference type="AlphaFoldDB" id="A0A2U8QRH8"/>
<feature type="transmembrane region" description="Helical" evidence="1">
    <location>
        <begin position="16"/>
        <end position="40"/>
    </location>
</feature>
<dbReference type="InterPro" id="IPR005625">
    <property type="entry name" value="PepSY-ass_TM"/>
</dbReference>
<organism evidence="2 3">
    <name type="scientific">Flavobacterium sediminis</name>
    <dbReference type="NCBI Taxonomy" id="2201181"/>
    <lineage>
        <taxon>Bacteria</taxon>
        <taxon>Pseudomonadati</taxon>
        <taxon>Bacteroidota</taxon>
        <taxon>Flavobacteriia</taxon>
        <taxon>Flavobacteriales</taxon>
        <taxon>Flavobacteriaceae</taxon>
        <taxon>Flavobacterium</taxon>
    </lineage>
</organism>
<dbReference type="EMBL" id="CP029463">
    <property type="protein sequence ID" value="AWM12739.1"/>
    <property type="molecule type" value="Genomic_DNA"/>
</dbReference>
<keyword evidence="1" id="KW-0472">Membrane</keyword>
<feature type="transmembrane region" description="Helical" evidence="1">
    <location>
        <begin position="366"/>
        <end position="387"/>
    </location>
</feature>
<dbReference type="PANTHER" id="PTHR34219:SF3">
    <property type="entry name" value="BLL7967 PROTEIN"/>
    <property type="match status" value="1"/>
</dbReference>
<dbReference type="Proteomes" id="UP000245429">
    <property type="component" value="Chromosome"/>
</dbReference>
<evidence type="ECO:0000313" key="3">
    <source>
        <dbReference type="Proteomes" id="UP000245429"/>
    </source>
</evidence>